<organism evidence="4 5">
    <name type="scientific">Schistosoma margrebowiei</name>
    <dbReference type="NCBI Taxonomy" id="48269"/>
    <lineage>
        <taxon>Eukaryota</taxon>
        <taxon>Metazoa</taxon>
        <taxon>Spiralia</taxon>
        <taxon>Lophotrochozoa</taxon>
        <taxon>Platyhelminthes</taxon>
        <taxon>Trematoda</taxon>
        <taxon>Digenea</taxon>
        <taxon>Strigeidida</taxon>
        <taxon>Schistosomatoidea</taxon>
        <taxon>Schistosomatidae</taxon>
        <taxon>Schistosoma</taxon>
    </lineage>
</organism>
<evidence type="ECO:0000256" key="1">
    <source>
        <dbReference type="SAM" id="Phobius"/>
    </source>
</evidence>
<feature type="transmembrane region" description="Helical" evidence="1">
    <location>
        <begin position="392"/>
        <end position="421"/>
    </location>
</feature>
<feature type="chain" id="PRO_5041704409" evidence="2">
    <location>
        <begin position="21"/>
        <end position="491"/>
    </location>
</feature>
<keyword evidence="2" id="KW-0732">Signal</keyword>
<protein>
    <submittedName>
        <fullName evidence="5">Ig-like domain-containing protein</fullName>
    </submittedName>
</protein>
<proteinExistence type="predicted"/>
<evidence type="ECO:0000313" key="4">
    <source>
        <dbReference type="Proteomes" id="UP000050790"/>
    </source>
</evidence>
<dbReference type="InterPro" id="IPR007110">
    <property type="entry name" value="Ig-like_dom"/>
</dbReference>
<dbReference type="SUPFAM" id="SSF48726">
    <property type="entry name" value="Immunoglobulin"/>
    <property type="match status" value="1"/>
</dbReference>
<dbReference type="PROSITE" id="PS50835">
    <property type="entry name" value="IG_LIKE"/>
    <property type="match status" value="1"/>
</dbReference>
<dbReference type="Proteomes" id="UP000050790">
    <property type="component" value="Unassembled WGS sequence"/>
</dbReference>
<dbReference type="WBParaSite" id="SMRG1_11940.1">
    <property type="protein sequence ID" value="SMRG1_11940.1"/>
    <property type="gene ID" value="SMRG1_11940"/>
</dbReference>
<dbReference type="AlphaFoldDB" id="A0AA84Z4J8"/>
<evidence type="ECO:0000259" key="3">
    <source>
        <dbReference type="PROSITE" id="PS50835"/>
    </source>
</evidence>
<keyword evidence="1" id="KW-0812">Transmembrane</keyword>
<keyword evidence="1" id="KW-0472">Membrane</keyword>
<dbReference type="InterPro" id="IPR036179">
    <property type="entry name" value="Ig-like_dom_sf"/>
</dbReference>
<feature type="signal peptide" evidence="2">
    <location>
        <begin position="1"/>
        <end position="20"/>
    </location>
</feature>
<reference evidence="5" key="1">
    <citation type="submission" date="2023-11" db="UniProtKB">
        <authorList>
            <consortium name="WormBaseParasite"/>
        </authorList>
    </citation>
    <scope>IDENTIFICATION</scope>
</reference>
<evidence type="ECO:0000313" key="5">
    <source>
        <dbReference type="WBParaSite" id="SMRG1_11940.1"/>
    </source>
</evidence>
<feature type="domain" description="Ig-like" evidence="3">
    <location>
        <begin position="65"/>
        <end position="157"/>
    </location>
</feature>
<sequence length="491" mass="57730">MNRLIALLFSFVMNFYLSEMKDYHENSTHMDNNISAWNRKLNEVISTDLSSKTWEGPFYYDVFIGSIVTLPCVINDSKIEDIYITRNTIINEEKSWALLWIHNTWTNVIDPWLGDGRRSYNPLNNNRWKIPNIDLSISQAYLSIIDIDPTDVGVYACVMVTYPIQFGYSPVDLKQTQLLSIHMVRVHSNFMVAPECQDEDDDLENVNYCKTGFEPWRFNVYYPIDGWANSILFHAPCNADIFLTALTMNNVNPTFWSIGWKFIPYGQTDDTKVVEMNENSNIQLLQPSYRYLENSLISLSFVKFNENITNLDKHNLLTGQIHASTYWKAHWLVLNSSMKQKSGAWQCWIQRSIHKNHSFTTGIPHIRWLTNEVHVKIIPRKYTYQLELIIELWRIIALIMAPLDIFLLFILFTVGWYLSYYHESTSKSRRKSNNLRNVKESSTQFIQGQRNSDESEQIFIPTQYVDEFLQNSGIESYKEYVIRRNKKRTVK</sequence>
<keyword evidence="1" id="KW-1133">Transmembrane helix</keyword>
<name>A0AA84Z4J8_9TREM</name>
<evidence type="ECO:0000256" key="2">
    <source>
        <dbReference type="SAM" id="SignalP"/>
    </source>
</evidence>
<accession>A0AA84Z4J8</accession>